<feature type="chain" id="PRO_5047535967" evidence="2">
    <location>
        <begin position="32"/>
        <end position="596"/>
    </location>
</feature>
<dbReference type="InterPro" id="IPR038607">
    <property type="entry name" value="PhoD-like_sf"/>
</dbReference>
<feature type="domain" description="PhoD-like phosphatase metallophosphatase" evidence="3">
    <location>
        <begin position="146"/>
        <end position="562"/>
    </location>
</feature>
<dbReference type="Pfam" id="PF16655">
    <property type="entry name" value="PhoD_N"/>
    <property type="match status" value="1"/>
</dbReference>
<dbReference type="PROSITE" id="PS51318">
    <property type="entry name" value="TAT"/>
    <property type="match status" value="1"/>
</dbReference>
<gene>
    <name evidence="5" type="ORF">WCN91_11850</name>
</gene>
<sequence length="596" mass="65374">MQFTRRRFLKASAAGFGAAVLSLGLSGCVLDSDNDEEQINVSFDHGVASGDPLNDSLIIWTRVTPKDPSVTRVKVQWQAATDANFESLVHDGQTEVSADTDFTLKVDLQGLDANTTYYYRFISYGVTSATGKGKTLPVGDIDQVKLAVLSCANYPAGYFHVYGEVAKQEDLDAILHLGDYIYEYGAGGYATEDAAALGRELASDNNEEIITLDDYRKRYALYRQDADLQAAHGHCAFIAVWDDHEISNDTWHSGAENHDGSEGPFDERKMQALRAYFEWMPIRNVADKEKIYRRFDFGNLVSLYMLDTRVLARDEQLSYNDFDLTTAAGQYDFASAIGAPSRTLLGGEQLTWLTDGIQTSSQQWQVLGQQVLMTKMHLPAEVMMLLASVQSILAQGGDTSPLLAQANILFAELAQIKGRILAGDPSVSDAERARVETVLPYNLDAWDGYAYEREVILGTALATQKNLVVLAGDTHNGWAGQLRTDAANPIAGDQAAGVEFATASVSSPGMEEYLSLNTQDPQTIAQMEQVIALLVDDLSYTNLVNRGFMTVTFSAAAAQAQWHYVDTIKARAYKVISERGQQLQMLAGKPQLQPLG</sequence>
<dbReference type="InterPro" id="IPR006311">
    <property type="entry name" value="TAT_signal"/>
</dbReference>
<dbReference type="Pfam" id="PF09423">
    <property type="entry name" value="PhoD"/>
    <property type="match status" value="1"/>
</dbReference>
<dbReference type="PANTHER" id="PTHR43606">
    <property type="entry name" value="PHOSPHATASE, PUTATIVE (AFU_ORTHOLOGUE AFUA_6G08710)-RELATED"/>
    <property type="match status" value="1"/>
</dbReference>
<evidence type="ECO:0000259" key="4">
    <source>
        <dbReference type="Pfam" id="PF16655"/>
    </source>
</evidence>
<keyword evidence="1 2" id="KW-0732">Signal</keyword>
<dbReference type="InterPro" id="IPR052900">
    <property type="entry name" value="Phospholipid_Metab_Enz"/>
</dbReference>
<organism evidence="5 6">
    <name type="scientific">Pseudoalteromonas qingdaonensis</name>
    <dbReference type="NCBI Taxonomy" id="3131913"/>
    <lineage>
        <taxon>Bacteria</taxon>
        <taxon>Pseudomonadati</taxon>
        <taxon>Pseudomonadota</taxon>
        <taxon>Gammaproteobacteria</taxon>
        <taxon>Alteromonadales</taxon>
        <taxon>Pseudoalteromonadaceae</taxon>
        <taxon>Pseudoalteromonas</taxon>
    </lineage>
</organism>
<dbReference type="InterPro" id="IPR029052">
    <property type="entry name" value="Metallo-depent_PP-like"/>
</dbReference>
<evidence type="ECO:0000259" key="3">
    <source>
        <dbReference type="Pfam" id="PF09423"/>
    </source>
</evidence>
<proteinExistence type="predicted"/>
<evidence type="ECO:0000313" key="5">
    <source>
        <dbReference type="EMBL" id="MEM0516097.1"/>
    </source>
</evidence>
<dbReference type="Gene3D" id="3.60.21.70">
    <property type="entry name" value="PhoD-like phosphatase"/>
    <property type="match status" value="1"/>
</dbReference>
<evidence type="ECO:0000313" key="6">
    <source>
        <dbReference type="Proteomes" id="UP001447008"/>
    </source>
</evidence>
<keyword evidence="6" id="KW-1185">Reference proteome</keyword>
<feature type="domain" description="Phospholipase D N-terminal" evidence="4">
    <location>
        <begin position="45"/>
        <end position="135"/>
    </location>
</feature>
<dbReference type="PROSITE" id="PS51257">
    <property type="entry name" value="PROKAR_LIPOPROTEIN"/>
    <property type="match status" value="1"/>
</dbReference>
<dbReference type="SUPFAM" id="SSF56300">
    <property type="entry name" value="Metallo-dependent phosphatases"/>
    <property type="match status" value="1"/>
</dbReference>
<dbReference type="PANTHER" id="PTHR43606:SF2">
    <property type="entry name" value="ALKALINE PHOSPHATASE FAMILY PROTEIN (AFU_ORTHOLOGUE AFUA_5G03860)"/>
    <property type="match status" value="1"/>
</dbReference>
<dbReference type="NCBIfam" id="TIGR01409">
    <property type="entry name" value="TAT_signal_seq"/>
    <property type="match status" value="1"/>
</dbReference>
<dbReference type="InterPro" id="IPR018946">
    <property type="entry name" value="PhoD-like_MPP"/>
</dbReference>
<dbReference type="CDD" id="cd07389">
    <property type="entry name" value="MPP_PhoD"/>
    <property type="match status" value="1"/>
</dbReference>
<dbReference type="InterPro" id="IPR019546">
    <property type="entry name" value="TAT_signal_bac_arc"/>
</dbReference>
<evidence type="ECO:0000256" key="2">
    <source>
        <dbReference type="SAM" id="SignalP"/>
    </source>
</evidence>
<dbReference type="RefSeq" id="WP_342679309.1">
    <property type="nucleotide sequence ID" value="NZ_JBCGCU010000013.1"/>
</dbReference>
<keyword evidence="5" id="KW-0378">Hydrolase</keyword>
<protein>
    <submittedName>
        <fullName evidence="5">Alkaline phosphatase D family protein</fullName>
        <ecNumber evidence="5">3.1.-.-</ecNumber>
    </submittedName>
</protein>
<evidence type="ECO:0000256" key="1">
    <source>
        <dbReference type="ARBA" id="ARBA00022729"/>
    </source>
</evidence>
<accession>A0ABU9N0J3</accession>
<name>A0ABU9N0J3_9GAMM</name>
<dbReference type="EMBL" id="JBCGCU010000013">
    <property type="protein sequence ID" value="MEM0516097.1"/>
    <property type="molecule type" value="Genomic_DNA"/>
</dbReference>
<dbReference type="GO" id="GO:0016787">
    <property type="term" value="F:hydrolase activity"/>
    <property type="evidence" value="ECO:0007669"/>
    <property type="project" value="UniProtKB-KW"/>
</dbReference>
<dbReference type="Proteomes" id="UP001447008">
    <property type="component" value="Unassembled WGS sequence"/>
</dbReference>
<feature type="signal peptide" evidence="2">
    <location>
        <begin position="1"/>
        <end position="31"/>
    </location>
</feature>
<dbReference type="Gene3D" id="2.60.40.380">
    <property type="entry name" value="Purple acid phosphatase-like, N-terminal"/>
    <property type="match status" value="1"/>
</dbReference>
<dbReference type="EC" id="3.1.-.-" evidence="5"/>
<comment type="caution">
    <text evidence="5">The sequence shown here is derived from an EMBL/GenBank/DDBJ whole genome shotgun (WGS) entry which is preliminary data.</text>
</comment>
<reference evidence="5 6" key="1">
    <citation type="submission" date="2024-03" db="EMBL/GenBank/DDBJ databases">
        <title>Pseudoalteromonas qingdaonensis sp. nov., isolated from the intestines of marine benthic organisms.</title>
        <authorList>
            <person name="Lin X."/>
            <person name="Fang S."/>
            <person name="Hu X."/>
        </authorList>
    </citation>
    <scope>NUCLEOTIDE SEQUENCE [LARGE SCALE GENOMIC DNA]</scope>
    <source>
        <strain evidence="5 6">YIC-827</strain>
    </source>
</reference>
<dbReference type="InterPro" id="IPR032093">
    <property type="entry name" value="PhoD_N"/>
</dbReference>